<keyword evidence="3" id="KW-0449">Lipoprotein</keyword>
<evidence type="ECO:0000256" key="1">
    <source>
        <dbReference type="SAM" id="SignalP"/>
    </source>
</evidence>
<dbReference type="InterPro" id="IPR012347">
    <property type="entry name" value="Ferritin-like"/>
</dbReference>
<name>A0A499UVN7_9ACTN</name>
<evidence type="ECO:0000313" key="4">
    <source>
        <dbReference type="Proteomes" id="UP000463951"/>
    </source>
</evidence>
<evidence type="ECO:0000259" key="2">
    <source>
        <dbReference type="Pfam" id="PF03713"/>
    </source>
</evidence>
<evidence type="ECO:0000313" key="3">
    <source>
        <dbReference type="EMBL" id="BBJ45222.1"/>
    </source>
</evidence>
<feature type="domain" description="DUF305" evidence="2">
    <location>
        <begin position="58"/>
        <end position="205"/>
    </location>
</feature>
<keyword evidence="1" id="KW-0732">Signal</keyword>
<sequence>MNAARSLPVRAAAVAATAAAALLVSAFGGYHTTGATATLGAPASAEVETHADKHNQADVTFAQTMILHHRQAIAMAEMARTRASSSDVKALAVKIKKGQASEIRTMAGWLNAWGEKVPRGMYGMRHGHPSGMARMMNRKEMHALNRASGKSFDTMFLTMMIKHHGGALQMAKAEKKHGSYGPAKALANRIVITQTAEIAQMRKMLRTS</sequence>
<dbReference type="AlphaFoldDB" id="A0A499UVN7"/>
<feature type="chain" id="PRO_5039541813" evidence="1">
    <location>
        <begin position="27"/>
        <end position="208"/>
    </location>
</feature>
<gene>
    <name evidence="3" type="ORF">SSPO_079400</name>
</gene>
<dbReference type="PANTHER" id="PTHR36933">
    <property type="entry name" value="SLL0788 PROTEIN"/>
    <property type="match status" value="1"/>
</dbReference>
<reference evidence="3 4" key="1">
    <citation type="journal article" date="2020" name="Int. J. Syst. Evol. Microbiol.">
        <title>Reclassification of Streptomyces castelarensis and Streptomyces sporoclivatus as later heterotypic synonyms of Streptomyces antimycoticus.</title>
        <authorList>
            <person name="Komaki H."/>
            <person name="Tamura T."/>
        </authorList>
    </citation>
    <scope>NUCLEOTIDE SEQUENCE [LARGE SCALE GENOMIC DNA]</scope>
    <source>
        <strain evidence="3 4">NBRC 100767</strain>
    </source>
</reference>
<dbReference type="Proteomes" id="UP000463951">
    <property type="component" value="Chromosome"/>
</dbReference>
<dbReference type="EMBL" id="AP019620">
    <property type="protein sequence ID" value="BBJ45222.1"/>
    <property type="molecule type" value="Genomic_DNA"/>
</dbReference>
<protein>
    <submittedName>
        <fullName evidence="3">Lipoprotein</fullName>
    </submittedName>
</protein>
<dbReference type="Pfam" id="PF03713">
    <property type="entry name" value="DUF305"/>
    <property type="match status" value="1"/>
</dbReference>
<accession>A0A499UVN7</accession>
<dbReference type="InterPro" id="IPR005183">
    <property type="entry name" value="DUF305_CopM-like"/>
</dbReference>
<dbReference type="PANTHER" id="PTHR36933:SF1">
    <property type="entry name" value="SLL0788 PROTEIN"/>
    <property type="match status" value="1"/>
</dbReference>
<organism evidence="3 4">
    <name type="scientific">Streptomyces antimycoticus</name>
    <dbReference type="NCBI Taxonomy" id="68175"/>
    <lineage>
        <taxon>Bacteria</taxon>
        <taxon>Bacillati</taxon>
        <taxon>Actinomycetota</taxon>
        <taxon>Actinomycetes</taxon>
        <taxon>Kitasatosporales</taxon>
        <taxon>Streptomycetaceae</taxon>
        <taxon>Streptomyces</taxon>
        <taxon>Streptomyces violaceusniger group</taxon>
    </lineage>
</organism>
<feature type="signal peptide" evidence="1">
    <location>
        <begin position="1"/>
        <end position="26"/>
    </location>
</feature>
<proteinExistence type="predicted"/>
<dbReference type="Gene3D" id="1.20.1260.10">
    <property type="match status" value="1"/>
</dbReference>